<dbReference type="PANTHER" id="PTHR43464:SF19">
    <property type="entry name" value="UBIQUINONE BIOSYNTHESIS O-METHYLTRANSFERASE, MITOCHONDRIAL"/>
    <property type="match status" value="1"/>
</dbReference>
<dbReference type="Proteomes" id="UP000672039">
    <property type="component" value="Chromosome"/>
</dbReference>
<evidence type="ECO:0000313" key="5">
    <source>
        <dbReference type="Proteomes" id="UP000672039"/>
    </source>
</evidence>
<name>A0ABX7WR27_9GAMM</name>
<dbReference type="RefSeq" id="WP_210221848.1">
    <property type="nucleotide sequence ID" value="NZ_CP072801.1"/>
</dbReference>
<evidence type="ECO:0000256" key="3">
    <source>
        <dbReference type="ARBA" id="ARBA00022691"/>
    </source>
</evidence>
<dbReference type="InterPro" id="IPR029063">
    <property type="entry name" value="SAM-dependent_MTases_sf"/>
</dbReference>
<keyword evidence="3" id="KW-0949">S-adenosyl-L-methionine</keyword>
<dbReference type="SUPFAM" id="SSF53335">
    <property type="entry name" value="S-adenosyl-L-methionine-dependent methyltransferases"/>
    <property type="match status" value="1"/>
</dbReference>
<organism evidence="4 5">
    <name type="scientific">Thiothrix litoralis</name>
    <dbReference type="NCBI Taxonomy" id="2891210"/>
    <lineage>
        <taxon>Bacteria</taxon>
        <taxon>Pseudomonadati</taxon>
        <taxon>Pseudomonadota</taxon>
        <taxon>Gammaproteobacteria</taxon>
        <taxon>Thiotrichales</taxon>
        <taxon>Thiotrichaceae</taxon>
        <taxon>Thiothrix</taxon>
    </lineage>
</organism>
<evidence type="ECO:0000256" key="1">
    <source>
        <dbReference type="ARBA" id="ARBA00022603"/>
    </source>
</evidence>
<sequence length="223" mass="24413">MNPTNPTDDWHVQADAYLAYFQDNPNRISTTQVFPRLLAHFGDMQGLRVLDFGCGQGRFARMLADAGAEVTAYDSSSAEIANARALDEGRGIHYVEALDELRAGEPFDRILCFMVLLCNEVQAADDLLRTLYSLAKPGALLGLGNTDTATLGRRFPDFYSTPPENPVRGASYQSNIPTSAGLIQITDHYYSPVHISEMLSAAGFEVLAAEQVAEPFVVHIGKR</sequence>
<proteinExistence type="predicted"/>
<dbReference type="EMBL" id="CP072801">
    <property type="protein sequence ID" value="QTR45437.1"/>
    <property type="molecule type" value="Genomic_DNA"/>
</dbReference>
<dbReference type="PANTHER" id="PTHR43464">
    <property type="entry name" value="METHYLTRANSFERASE"/>
    <property type="match status" value="1"/>
</dbReference>
<dbReference type="GO" id="GO:0008168">
    <property type="term" value="F:methyltransferase activity"/>
    <property type="evidence" value="ECO:0007669"/>
    <property type="project" value="UniProtKB-KW"/>
</dbReference>
<protein>
    <submittedName>
        <fullName evidence="4">Methyltransferase domain-containing protein</fullName>
    </submittedName>
</protein>
<keyword evidence="1 4" id="KW-0489">Methyltransferase</keyword>
<evidence type="ECO:0000313" key="4">
    <source>
        <dbReference type="EMBL" id="QTR45437.1"/>
    </source>
</evidence>
<dbReference type="CDD" id="cd02440">
    <property type="entry name" value="AdoMet_MTases"/>
    <property type="match status" value="1"/>
</dbReference>
<keyword evidence="5" id="KW-1185">Reference proteome</keyword>
<evidence type="ECO:0000256" key="2">
    <source>
        <dbReference type="ARBA" id="ARBA00022679"/>
    </source>
</evidence>
<dbReference type="GO" id="GO:0032259">
    <property type="term" value="P:methylation"/>
    <property type="evidence" value="ECO:0007669"/>
    <property type="project" value="UniProtKB-KW"/>
</dbReference>
<accession>A0ABX7WR27</accession>
<gene>
    <name evidence="4" type="ORF">J9253_15710</name>
</gene>
<dbReference type="Gene3D" id="3.40.50.150">
    <property type="entry name" value="Vaccinia Virus protein VP39"/>
    <property type="match status" value="1"/>
</dbReference>
<reference evidence="4 5" key="1">
    <citation type="submission" date="2021-04" db="EMBL/GenBank/DDBJ databases">
        <title>Genomics, taxonomy and metabolism of representatives of sulfur bacteria of the genus Thiothrix: Thiothrix fructosivorans QT, Thiothrix unzii A1T and three new species, Thiothrix subterranea sp. nov., Thiothrix litoralis sp. nov. and 'Candidatus Thiothrix anitrata' sp. nov.</title>
        <authorList>
            <person name="Ravin N.V."/>
            <person name="Smolyakov D."/>
            <person name="Rudenko T.S."/>
            <person name="Mardanov A.V."/>
            <person name="Beletsky A.V."/>
            <person name="Markov N.D."/>
            <person name="Fomenkov A.I."/>
            <person name="Roberts R.J."/>
            <person name="Karnachuk O.V."/>
            <person name="Novikov A."/>
            <person name="Grabovich M.Y."/>
        </authorList>
    </citation>
    <scope>NUCLEOTIDE SEQUENCE [LARGE SCALE GENOMIC DNA]</scope>
    <source>
        <strain evidence="4 5">AS</strain>
    </source>
</reference>
<dbReference type="Pfam" id="PF13489">
    <property type="entry name" value="Methyltransf_23"/>
    <property type="match status" value="1"/>
</dbReference>
<keyword evidence="2" id="KW-0808">Transferase</keyword>